<evidence type="ECO:0000256" key="2">
    <source>
        <dbReference type="ARBA" id="ARBA00022630"/>
    </source>
</evidence>
<dbReference type="InterPro" id="IPR002937">
    <property type="entry name" value="Amino_oxidase"/>
</dbReference>
<evidence type="ECO:0000256" key="1">
    <source>
        <dbReference type="ARBA" id="ARBA00001974"/>
    </source>
</evidence>
<gene>
    <name evidence="8" type="ORF">UFOPK3004_00514</name>
</gene>
<dbReference type="Gene3D" id="3.50.50.60">
    <property type="entry name" value="FAD/NAD(P)-binding domain"/>
    <property type="match status" value="1"/>
</dbReference>
<dbReference type="InterPro" id="IPR050464">
    <property type="entry name" value="Zeta_carotene_desat/Oxidored"/>
</dbReference>
<dbReference type="Gene3D" id="3.90.660.20">
    <property type="entry name" value="Protoporphyrinogen oxidase, mitochondrial, domain 2"/>
    <property type="match status" value="1"/>
</dbReference>
<dbReference type="SUPFAM" id="SSF54373">
    <property type="entry name" value="FAD-linked reductases, C-terminal domain"/>
    <property type="match status" value="1"/>
</dbReference>
<evidence type="ECO:0000259" key="7">
    <source>
        <dbReference type="Pfam" id="PF01593"/>
    </source>
</evidence>
<keyword evidence="4" id="KW-0560">Oxidoreductase</keyword>
<dbReference type="GO" id="GO:0004729">
    <property type="term" value="F:oxygen-dependent protoporphyrinogen oxidase activity"/>
    <property type="evidence" value="ECO:0007669"/>
    <property type="project" value="InterPro"/>
</dbReference>
<sequence length="480" mass="51057">MSSPTDPQHIVVIGAGITGLTAAYRLLKIASATDYSGPPLTVTVVESSASVGGKIRTSPFGGIAAVDEGPDAYLARVPQAVALARELQLGDDITHPTAGHAAVMHKKLHPIPEGLMLGVPTGVMSLARSDLMTWRGKIRAGLEPILPSSGDHKDSIGNLIRQRFGKQVQQLLVDPLVGSIYATDTNNFSLAMVPQLAALATGRSVLLTARKQMKNAPKSTTPIFETPRSGLATLTQTLNDRIVALNGQIMTSTSVQSISRAEKGYLVDIAGATTSSLLADCVIVTSPARASASLLKSLSEDVATLMSSAEHSSVVMATIKTVETDLPKLAGLSGYLVAKPDQDRVTAASFGSNKWAHWKPNDGSMILRVSLGRDGAPTHDLIHEWDDEQIVRQVIDEVGRHTQTSITPDSFRVTRWPEAFPQYRPGHMKYVEAVESSLLRNAPGVFVAGASWRGIGIPACVAQAEKTAQSTAEFLSHLQD</sequence>
<accession>A0A6J6XMF9</accession>
<evidence type="ECO:0000256" key="4">
    <source>
        <dbReference type="ARBA" id="ARBA00023002"/>
    </source>
</evidence>
<dbReference type="Gene3D" id="1.10.3110.10">
    <property type="entry name" value="protoporphyrinogen ix oxidase, domain 3"/>
    <property type="match status" value="1"/>
</dbReference>
<feature type="domain" description="Amine oxidase" evidence="7">
    <location>
        <begin position="17"/>
        <end position="469"/>
    </location>
</feature>
<dbReference type="InterPro" id="IPR036188">
    <property type="entry name" value="FAD/NAD-bd_sf"/>
</dbReference>
<evidence type="ECO:0000256" key="3">
    <source>
        <dbReference type="ARBA" id="ARBA00022827"/>
    </source>
</evidence>
<dbReference type="PANTHER" id="PTHR42923">
    <property type="entry name" value="PROTOPORPHYRINOGEN OXIDASE"/>
    <property type="match status" value="1"/>
</dbReference>
<dbReference type="InterPro" id="IPR004572">
    <property type="entry name" value="Protoporphyrinogen_oxidase"/>
</dbReference>
<dbReference type="NCBIfam" id="TIGR00562">
    <property type="entry name" value="proto_IX_ox"/>
    <property type="match status" value="1"/>
</dbReference>
<comment type="pathway">
    <text evidence="6">Porphyrin-containing compound metabolism.</text>
</comment>
<keyword evidence="5" id="KW-0350">Heme biosynthesis</keyword>
<keyword evidence="2" id="KW-0285">Flavoprotein</keyword>
<keyword evidence="3" id="KW-0274">FAD</keyword>
<dbReference type="AlphaFoldDB" id="A0A6J6XMF9"/>
<dbReference type="Pfam" id="PF01593">
    <property type="entry name" value="Amino_oxidase"/>
    <property type="match status" value="1"/>
</dbReference>
<name>A0A6J6XMF9_9ZZZZ</name>
<evidence type="ECO:0000313" key="8">
    <source>
        <dbReference type="EMBL" id="CAB4798431.1"/>
    </source>
</evidence>
<dbReference type="EMBL" id="CAFAAL010000029">
    <property type="protein sequence ID" value="CAB4798431.1"/>
    <property type="molecule type" value="Genomic_DNA"/>
</dbReference>
<proteinExistence type="predicted"/>
<comment type="cofactor">
    <cofactor evidence="1">
        <name>FAD</name>
        <dbReference type="ChEBI" id="CHEBI:57692"/>
    </cofactor>
</comment>
<reference evidence="8" key="1">
    <citation type="submission" date="2020-05" db="EMBL/GenBank/DDBJ databases">
        <authorList>
            <person name="Chiriac C."/>
            <person name="Salcher M."/>
            <person name="Ghai R."/>
            <person name="Kavagutti S V."/>
        </authorList>
    </citation>
    <scope>NUCLEOTIDE SEQUENCE</scope>
</reference>
<evidence type="ECO:0000256" key="6">
    <source>
        <dbReference type="ARBA" id="ARBA00023444"/>
    </source>
</evidence>
<dbReference type="SUPFAM" id="SSF51905">
    <property type="entry name" value="FAD/NAD(P)-binding domain"/>
    <property type="match status" value="1"/>
</dbReference>
<dbReference type="GO" id="GO:0006783">
    <property type="term" value="P:heme biosynthetic process"/>
    <property type="evidence" value="ECO:0007669"/>
    <property type="project" value="UniProtKB-KW"/>
</dbReference>
<evidence type="ECO:0000256" key="5">
    <source>
        <dbReference type="ARBA" id="ARBA00023133"/>
    </source>
</evidence>
<organism evidence="8">
    <name type="scientific">freshwater metagenome</name>
    <dbReference type="NCBI Taxonomy" id="449393"/>
    <lineage>
        <taxon>unclassified sequences</taxon>
        <taxon>metagenomes</taxon>
        <taxon>ecological metagenomes</taxon>
    </lineage>
</organism>
<dbReference type="PANTHER" id="PTHR42923:SF3">
    <property type="entry name" value="PROTOPORPHYRINOGEN OXIDASE"/>
    <property type="match status" value="1"/>
</dbReference>
<protein>
    <submittedName>
        <fullName evidence="8">Unannotated protein</fullName>
    </submittedName>
</protein>